<dbReference type="InterPro" id="IPR036844">
    <property type="entry name" value="Hint_dom_sf"/>
</dbReference>
<proteinExistence type="predicted"/>
<dbReference type="PROSITE" id="PS50817">
    <property type="entry name" value="INTEIN_N_TER"/>
    <property type="match status" value="1"/>
</dbReference>
<dbReference type="NCBIfam" id="TIGR01445">
    <property type="entry name" value="intein_Nterm"/>
    <property type="match status" value="1"/>
</dbReference>
<comment type="caution">
    <text evidence="2">The sequence shown here is derived from an EMBL/GenBank/DDBJ whole genome shotgun (WGS) entry which is preliminary data.</text>
</comment>
<dbReference type="EMBL" id="RQGT01000104">
    <property type="protein sequence ID" value="TGM10727.1"/>
    <property type="molecule type" value="Genomic_DNA"/>
</dbReference>
<dbReference type="InterPro" id="IPR030934">
    <property type="entry name" value="Intein_C"/>
</dbReference>
<dbReference type="SMART" id="SM00306">
    <property type="entry name" value="HintN"/>
    <property type="match status" value="1"/>
</dbReference>
<reference evidence="3" key="1">
    <citation type="journal article" date="2019" name="PLoS Negl. Trop. Dis.">
        <title>Revisiting the worldwide diversity of Leptospira species in the environment.</title>
        <authorList>
            <person name="Vincent A.T."/>
            <person name="Schiettekatte O."/>
            <person name="Bourhy P."/>
            <person name="Veyrier F.J."/>
            <person name="Picardeau M."/>
        </authorList>
    </citation>
    <scope>NUCLEOTIDE SEQUENCE [LARGE SCALE GENOMIC DNA]</scope>
    <source>
        <strain evidence="3">201702407</strain>
    </source>
</reference>
<name>A0ABY2MX55_9LEPT</name>
<dbReference type="Proteomes" id="UP000297422">
    <property type="component" value="Unassembled WGS sequence"/>
</dbReference>
<protein>
    <recommendedName>
        <fullName evidence="1">Hint domain-containing protein</fullName>
    </recommendedName>
</protein>
<organism evidence="2 3">
    <name type="scientific">Leptospira stimsonii</name>
    <dbReference type="NCBI Taxonomy" id="2202203"/>
    <lineage>
        <taxon>Bacteria</taxon>
        <taxon>Pseudomonadati</taxon>
        <taxon>Spirochaetota</taxon>
        <taxon>Spirochaetia</taxon>
        <taxon>Leptospirales</taxon>
        <taxon>Leptospiraceae</taxon>
        <taxon>Leptospira</taxon>
    </lineage>
</organism>
<feature type="domain" description="Hint" evidence="1">
    <location>
        <begin position="169"/>
        <end position="276"/>
    </location>
</feature>
<dbReference type="Gene3D" id="2.170.16.10">
    <property type="entry name" value="Hedgehog/Intein (Hint) domain"/>
    <property type="match status" value="1"/>
</dbReference>
<dbReference type="NCBIfam" id="TIGR01443">
    <property type="entry name" value="intein_Cterm"/>
    <property type="match status" value="1"/>
</dbReference>
<gene>
    <name evidence="2" type="ORF">EHQ90_17820</name>
</gene>
<accession>A0ABY2MX55</accession>
<keyword evidence="3" id="KW-1185">Reference proteome</keyword>
<evidence type="ECO:0000313" key="2">
    <source>
        <dbReference type="EMBL" id="TGM10727.1"/>
    </source>
</evidence>
<sequence length="553" mass="61009">MLLQFFKAGRGLSANINWNGTTDLSLQMGNSIVSYNSYNGFSHSLAQQANGWDSIIASNQSSLMSHLEETSKNVAKENYALDQGMREYVSRKGMQISEKEWSTLSDAEKETLVQKIATGNTQHSTRDEFGERVWGAVTDFADQLNGKFSTDAGWMEKDPKTGEMVFKERTCFVAGTLVHTKDGLKKIEEIQVGDVVLSKSDKTGEVSYRSVVNTFVRQTDAIYKVSFEDETELETTWNHPFRTQKMDAIGQEFNVENTQWTEAKDLVAGNITLTVEGDTLKVTSILMDQRTDTVYNFEVEQNHTYFVSEVGVWVHNNDSAKYSTIDPNVGLKYGLFFPTLRMAADEEHINKMGQAAEAVADHCSGFGAIGCGLDALGLTGLPPMGSISTKASGLLLKLFQNAPKTAAFIKNLVSHSELDVNPGERETGIKVAEVFKIGIGQDKKSGNGKVYFGIGQKDAADVKLKVFSSGDVEASFKIDPLISGASLSTHEGIKFKFIPNSNAEMSVVPNFGKSDPWKLEIKKTNSNKGQIKVQIPLSPFYDNDRQMSVDPYK</sequence>
<dbReference type="InterPro" id="IPR006141">
    <property type="entry name" value="Intein_N"/>
</dbReference>
<dbReference type="SUPFAM" id="SSF51294">
    <property type="entry name" value="Hedgehog/intein (Hint) domain"/>
    <property type="match status" value="1"/>
</dbReference>
<evidence type="ECO:0000259" key="1">
    <source>
        <dbReference type="SMART" id="SM00306"/>
    </source>
</evidence>
<dbReference type="CDD" id="cd00081">
    <property type="entry name" value="Hint"/>
    <property type="match status" value="1"/>
</dbReference>
<dbReference type="InterPro" id="IPR003587">
    <property type="entry name" value="Hint_dom_N"/>
</dbReference>
<dbReference type="RefSeq" id="WP_135686138.1">
    <property type="nucleotide sequence ID" value="NZ_RQGT01000104.1"/>
</dbReference>
<dbReference type="Pfam" id="PF07591">
    <property type="entry name" value="PT-HINT"/>
    <property type="match status" value="1"/>
</dbReference>
<evidence type="ECO:0000313" key="3">
    <source>
        <dbReference type="Proteomes" id="UP000297422"/>
    </source>
</evidence>